<evidence type="ECO:0000256" key="1">
    <source>
        <dbReference type="ARBA" id="ARBA00005634"/>
    </source>
</evidence>
<dbReference type="Gene3D" id="3.40.630.10">
    <property type="entry name" value="Zn peptidases"/>
    <property type="match status" value="1"/>
</dbReference>
<dbReference type="InterPro" id="IPR007365">
    <property type="entry name" value="TFR-like_dimer_dom"/>
</dbReference>
<dbReference type="Pfam" id="PF04253">
    <property type="entry name" value="TFR_dimer"/>
    <property type="match status" value="1"/>
</dbReference>
<dbReference type="PANTHER" id="PTHR10404:SF71">
    <property type="entry name" value="CARBOXYPEPTIDASE TRE2, PUTATIVE (AFU_ORTHOLOGUE AFUA_3G10650)-RELATED"/>
    <property type="match status" value="1"/>
</dbReference>
<reference evidence="7 8" key="1">
    <citation type="journal article" date="2018" name="BMC Genomics">
        <title>Genomic evidence for intraspecific hybridization in a clonal and extremely halotolerant yeast.</title>
        <authorList>
            <person name="Gostincar C."/>
            <person name="Stajich J.E."/>
            <person name="Zupancic J."/>
            <person name="Zalar P."/>
            <person name="Gunde-Cimerman N."/>
        </authorList>
    </citation>
    <scope>NUCLEOTIDE SEQUENCE [LARGE SCALE GENOMIC DNA]</scope>
    <source>
        <strain evidence="7 8">EXF-6656</strain>
    </source>
</reference>
<comment type="similarity">
    <text evidence="1">Belongs to the peptidase M28 family. M28B subfamily.</text>
</comment>
<dbReference type="EMBL" id="QWIJ01000242">
    <property type="protein sequence ID" value="RMX85108.1"/>
    <property type="molecule type" value="Genomic_DNA"/>
</dbReference>
<dbReference type="InterPro" id="IPR003137">
    <property type="entry name" value="PA_domain"/>
</dbReference>
<evidence type="ECO:0000256" key="2">
    <source>
        <dbReference type="SAM" id="MobiDB-lite"/>
    </source>
</evidence>
<dbReference type="PANTHER" id="PTHR10404">
    <property type="entry name" value="N-ACETYLATED-ALPHA-LINKED ACIDIC DIPEPTIDASE"/>
    <property type="match status" value="1"/>
</dbReference>
<dbReference type="VEuPathDB" id="FungiDB:BTJ68_09864"/>
<dbReference type="InterPro" id="IPR046450">
    <property type="entry name" value="PA_dom_sf"/>
</dbReference>
<dbReference type="FunFam" id="3.40.630.10:FF:000101">
    <property type="entry name" value="N-acetylated alpha-linked acidic dipeptidase like 1"/>
    <property type="match status" value="1"/>
</dbReference>
<feature type="domain" description="Peptidase M28" evidence="6">
    <location>
        <begin position="534"/>
        <end position="723"/>
    </location>
</feature>
<feature type="transmembrane region" description="Helical" evidence="3">
    <location>
        <begin position="199"/>
        <end position="218"/>
    </location>
</feature>
<organism evidence="7 8">
    <name type="scientific">Hortaea werneckii</name>
    <name type="common">Black yeast</name>
    <name type="synonym">Cladosporium werneckii</name>
    <dbReference type="NCBI Taxonomy" id="91943"/>
    <lineage>
        <taxon>Eukaryota</taxon>
        <taxon>Fungi</taxon>
        <taxon>Dikarya</taxon>
        <taxon>Ascomycota</taxon>
        <taxon>Pezizomycotina</taxon>
        <taxon>Dothideomycetes</taxon>
        <taxon>Dothideomycetidae</taxon>
        <taxon>Mycosphaerellales</taxon>
        <taxon>Teratosphaeriaceae</taxon>
        <taxon>Hortaea</taxon>
    </lineage>
</organism>
<sequence>MGDDPYKQYANIPIPTYDEATSSRPASSQQHRGPQEVSDDAERQGLLEQGHGGDGNGNRNRYRPPTVESARSSVDTLDGVQVGDEGDEDDGHRTIEEMDYLDPPDTSRRSPRLYHRARLREARTKWSQQLSNLSSTLSSIRLPGFRSLYSPVQASDNDNTTSPPPTPTPSAPATTTPWRTRLTPSLRIPEQYRVSAPTLARLFGLFILITFVYALFAFDMFPGHGRLRGGAHFDPESVRSFVQQNLDSKNIEGYLAHITSFDHVAGTEGDYYLAKWMEEQWGETGALDQLAIVPYYVYLNYSGQRSVKIIGKDGEQKKEIWKAKLDEEKVYPDRQQTKAWLGHSKSGKVEGHLIYANGGSREDFAWLKEQGVVTKGAIALVKYGGTEGDRSLKVMAAEEAECAGVLIYSDPGDVAKDSEWQPTDDALQRGSVSRTNLIIGDPLTPGFASTLDSNRESKEESLALPKIPSLPLAWRDASHLLESLKKHGTKVAPDWIHGPKDFDLKWYTGNASSENPIVALKNENDENPLQQIWNVHGMIEGLEEPEAKIIVGNHRDAWCFGAVDPGSGSAVLMELVRIFGELRKLGWRPLRTIEFASWDAEEYGFIGSTEYVEDHINYLRDNAVAYLNVDDGVFGSQFKAQGSPVWSKPLLHVLNRIKDPNGEATLKQLWEQHGSNLDILGAGSDYVPLQSLAGTSSIDFGFAAVSGPTDGESQSYYPYHSCYETLEWMQTYGDPGGFPYHRALAEIWALLILEVADRPLIPFDLRVYAESLSEYITALEREAASTYATLENLPHASAGDLMDAHNITVQPLKDALEKLKPQIEEFHQFEDLWTTRVLGAGGFETTQYALRRLEYNDRLAHFESDLLDVEEGYPDGRSQFKHVVFGPRKWGGYEGSSFPAIRDAVAEGQWEVVRRLIARAAERIEVAGGKLVK</sequence>
<keyword evidence="3" id="KW-0812">Transmembrane</keyword>
<dbReference type="Pfam" id="PF02225">
    <property type="entry name" value="PA"/>
    <property type="match status" value="1"/>
</dbReference>
<dbReference type="Proteomes" id="UP000281245">
    <property type="component" value="Unassembled WGS sequence"/>
</dbReference>
<evidence type="ECO:0000259" key="5">
    <source>
        <dbReference type="Pfam" id="PF04253"/>
    </source>
</evidence>
<evidence type="ECO:0000313" key="7">
    <source>
        <dbReference type="EMBL" id="RMX85108.1"/>
    </source>
</evidence>
<dbReference type="OrthoDB" id="5841748at2759"/>
<evidence type="ECO:0000256" key="3">
    <source>
        <dbReference type="SAM" id="Phobius"/>
    </source>
</evidence>
<dbReference type="InterPro" id="IPR007484">
    <property type="entry name" value="Peptidase_M28"/>
</dbReference>
<dbReference type="CDD" id="cd02121">
    <property type="entry name" value="PA_GCPII_like"/>
    <property type="match status" value="1"/>
</dbReference>
<keyword evidence="3" id="KW-0472">Membrane</keyword>
<dbReference type="AlphaFoldDB" id="A0A3M6X3U4"/>
<dbReference type="Pfam" id="PF04389">
    <property type="entry name" value="Peptidase_M28"/>
    <property type="match status" value="1"/>
</dbReference>
<dbReference type="InterPro" id="IPR039373">
    <property type="entry name" value="Peptidase_M28B"/>
</dbReference>
<name>A0A3M6X3U4_HORWE</name>
<feature type="domain" description="PA" evidence="4">
    <location>
        <begin position="350"/>
        <end position="417"/>
    </location>
</feature>
<gene>
    <name evidence="7" type="ORF">D0869_04074</name>
</gene>
<dbReference type="SUPFAM" id="SSF52025">
    <property type="entry name" value="PA domain"/>
    <property type="match status" value="1"/>
</dbReference>
<dbReference type="InterPro" id="IPR036757">
    <property type="entry name" value="TFR-like_dimer_dom_sf"/>
</dbReference>
<feature type="compositionally biased region" description="Polar residues" evidence="2">
    <location>
        <begin position="19"/>
        <end position="32"/>
    </location>
</feature>
<dbReference type="CDD" id="cd08022">
    <property type="entry name" value="M28_PSMA_like"/>
    <property type="match status" value="1"/>
</dbReference>
<evidence type="ECO:0008006" key="9">
    <source>
        <dbReference type="Google" id="ProtNLM"/>
    </source>
</evidence>
<keyword evidence="3" id="KW-1133">Transmembrane helix</keyword>
<proteinExistence type="inferred from homology"/>
<feature type="domain" description="Transferrin receptor-like dimerisation" evidence="5">
    <location>
        <begin position="807"/>
        <end position="931"/>
    </location>
</feature>
<feature type="region of interest" description="Disordered" evidence="2">
    <location>
        <begin position="150"/>
        <end position="178"/>
    </location>
</feature>
<protein>
    <recommendedName>
        <fullName evidence="9">Peptidase M28 domain-containing protein</fullName>
    </recommendedName>
</protein>
<accession>A0A3M6X3U4</accession>
<comment type="caution">
    <text evidence="7">The sequence shown here is derived from an EMBL/GenBank/DDBJ whole genome shotgun (WGS) entry which is preliminary data.</text>
</comment>
<dbReference type="Gene3D" id="1.20.930.40">
    <property type="entry name" value="Transferrin receptor-like, dimerisation domain"/>
    <property type="match status" value="1"/>
</dbReference>
<dbReference type="SUPFAM" id="SSF47672">
    <property type="entry name" value="Transferrin receptor-like dimerisation domain"/>
    <property type="match status" value="1"/>
</dbReference>
<dbReference type="Gene3D" id="3.50.30.30">
    <property type="match status" value="1"/>
</dbReference>
<feature type="compositionally biased region" description="Polar residues" evidence="2">
    <location>
        <begin position="150"/>
        <end position="159"/>
    </location>
</feature>
<evidence type="ECO:0000259" key="4">
    <source>
        <dbReference type="Pfam" id="PF02225"/>
    </source>
</evidence>
<feature type="region of interest" description="Disordered" evidence="2">
    <location>
        <begin position="1"/>
        <end position="112"/>
    </location>
</feature>
<dbReference type="GO" id="GO:0004180">
    <property type="term" value="F:carboxypeptidase activity"/>
    <property type="evidence" value="ECO:0007669"/>
    <property type="project" value="TreeGrafter"/>
</dbReference>
<evidence type="ECO:0000259" key="6">
    <source>
        <dbReference type="Pfam" id="PF04389"/>
    </source>
</evidence>
<evidence type="ECO:0000313" key="8">
    <source>
        <dbReference type="Proteomes" id="UP000281245"/>
    </source>
</evidence>
<dbReference type="SUPFAM" id="SSF53187">
    <property type="entry name" value="Zn-dependent exopeptidases"/>
    <property type="match status" value="1"/>
</dbReference>